<dbReference type="RefSeq" id="WP_105196243.1">
    <property type="nucleotide sequence ID" value="NZ_OLKH01000091.1"/>
</dbReference>
<proteinExistence type="predicted"/>
<reference evidence="1 2" key="1">
    <citation type="submission" date="2018-02" db="EMBL/GenBank/DDBJ databases">
        <authorList>
            <person name="Cohen D.B."/>
            <person name="Kent A.D."/>
        </authorList>
    </citation>
    <scope>NUCLEOTIDE SEQUENCE [LARGE SCALE GENOMIC DNA]</scope>
    <source>
        <strain evidence="1">CIP109753</strain>
    </source>
</reference>
<evidence type="ECO:0000313" key="1">
    <source>
        <dbReference type="EMBL" id="SPE77588.1"/>
    </source>
</evidence>
<evidence type="ECO:0000313" key="2">
    <source>
        <dbReference type="Proteomes" id="UP000238180"/>
    </source>
</evidence>
<organism evidence="1 2">
    <name type="scientific">Flavobacterium columnare</name>
    <dbReference type="NCBI Taxonomy" id="996"/>
    <lineage>
        <taxon>Bacteria</taxon>
        <taxon>Pseudomonadati</taxon>
        <taxon>Bacteroidota</taxon>
        <taxon>Flavobacteriia</taxon>
        <taxon>Flavobacteriales</taxon>
        <taxon>Flavobacteriaceae</taxon>
        <taxon>Flavobacterium</taxon>
    </lineage>
</organism>
<accession>A0A2N9PB55</accession>
<dbReference type="AlphaFoldDB" id="A0A2N9PB55"/>
<name>A0A2N9PB55_9FLAO</name>
<dbReference type="EMBL" id="OLKH01000091">
    <property type="protein sequence ID" value="SPE77588.1"/>
    <property type="molecule type" value="Genomic_DNA"/>
</dbReference>
<protein>
    <submittedName>
        <fullName evidence="1">Uncharacterized protein</fullName>
    </submittedName>
</protein>
<gene>
    <name evidence="1" type="ORF">FLACOL_01584</name>
</gene>
<dbReference type="Proteomes" id="UP000238180">
    <property type="component" value="Unassembled WGS sequence"/>
</dbReference>
<sequence>MQISITKAKKILETDFENLTDEDVKVIRDMLIKVGTIASIKYQEEKDEKSSNVSSSING</sequence>